<organism evidence="2 3">
    <name type="scientific">Glaciibacter psychrotolerans</name>
    <dbReference type="NCBI Taxonomy" id="670054"/>
    <lineage>
        <taxon>Bacteria</taxon>
        <taxon>Bacillati</taxon>
        <taxon>Actinomycetota</taxon>
        <taxon>Actinomycetes</taxon>
        <taxon>Micrococcales</taxon>
        <taxon>Microbacteriaceae</taxon>
        <taxon>Glaciibacter</taxon>
    </lineage>
</organism>
<dbReference type="RefSeq" id="WP_179578805.1">
    <property type="nucleotide sequence ID" value="NZ_JACCFM010000001.1"/>
</dbReference>
<accession>A0A7Z0EEN0</accession>
<dbReference type="Pfam" id="PF17128">
    <property type="entry name" value="DUF5107"/>
    <property type="match status" value="1"/>
</dbReference>
<proteinExistence type="predicted"/>
<sequence length="647" mass="70913">MHVERRLFSAAELGSENPLPLVGAPPETPYRITPPAPQEIIDGSRWGNPANLFPYQAQDAYSRIRTDRELLTVVLENDFLRAVFLPELGGRLWELFDKTANKHLLHTQRTIQFANLALRNAWFAGGVEWNIGTRGHSPTTCSPLHTGIVRTPDGHDVLRMWEFERLRGVVFQIDAWLPADSKVLLVQVRIRNPNPKEVPLYWWTNAAVPENPESRVIAPAGTAFASDYSNGISRVDPTDDDGIDCTWPTHNPRARDFFFDLAADQRRWILNADRDGDGVAMLSTERLRGRKLFVWGQGAGGTRWQEWLSPEAGPYAEIQAGLAQTQFQHEPMPSGAEWSWLEAYGNARLDPHLAHGTDWAAAIRHSESRVDELIDSTELASALTQARAFADLPPETILLVGTGWGALEAARRRANGWPWIDETGTPFSIESLSADQHPWLALLNGAEFTGAPSFVAGDDWEVLLERATPHPNATLHRAVMRHAVGETDAAAALYRETLRQATGQPLPRAHAHRGLALLALATATATATATEDGVADALAHYARACAALPASAPLLIEAATAAVRVGQPAAALRLIGRSHGGLERGGRVRFLTALALARSGHPAQAAAILKEGVEVADLREGENSITALWQEVCPQDEVPPQYQFSMH</sequence>
<keyword evidence="3" id="KW-1185">Reference proteome</keyword>
<dbReference type="EMBL" id="JACCFM010000001">
    <property type="protein sequence ID" value="NYJ20156.1"/>
    <property type="molecule type" value="Genomic_DNA"/>
</dbReference>
<evidence type="ECO:0000313" key="2">
    <source>
        <dbReference type="EMBL" id="NYJ20156.1"/>
    </source>
</evidence>
<dbReference type="InterPro" id="IPR033396">
    <property type="entry name" value="DUF5107"/>
</dbReference>
<gene>
    <name evidence="2" type="ORF">HNR05_001947</name>
</gene>
<name>A0A7Z0EEN0_9MICO</name>
<protein>
    <recommendedName>
        <fullName evidence="1">DUF5107 domain-containing protein</fullName>
    </recommendedName>
</protein>
<comment type="caution">
    <text evidence="2">The sequence shown here is derived from an EMBL/GenBank/DDBJ whole genome shotgun (WGS) entry which is preliminary data.</text>
</comment>
<dbReference type="Proteomes" id="UP000537260">
    <property type="component" value="Unassembled WGS sequence"/>
</dbReference>
<dbReference type="AlphaFoldDB" id="A0A7Z0EEN0"/>
<dbReference type="Gene3D" id="1.25.40.10">
    <property type="entry name" value="Tetratricopeptide repeat domain"/>
    <property type="match status" value="1"/>
</dbReference>
<reference evidence="2 3" key="1">
    <citation type="submission" date="2020-07" db="EMBL/GenBank/DDBJ databases">
        <title>Sequencing the genomes of 1000 actinobacteria strains.</title>
        <authorList>
            <person name="Klenk H.-P."/>
        </authorList>
    </citation>
    <scope>NUCLEOTIDE SEQUENCE [LARGE SCALE GENOMIC DNA]</scope>
    <source>
        <strain evidence="2 3">LI1</strain>
    </source>
</reference>
<feature type="domain" description="DUF5107" evidence="1">
    <location>
        <begin position="48"/>
        <end position="329"/>
    </location>
</feature>
<evidence type="ECO:0000313" key="3">
    <source>
        <dbReference type="Proteomes" id="UP000537260"/>
    </source>
</evidence>
<dbReference type="InterPro" id="IPR011990">
    <property type="entry name" value="TPR-like_helical_dom_sf"/>
</dbReference>
<evidence type="ECO:0000259" key="1">
    <source>
        <dbReference type="Pfam" id="PF17128"/>
    </source>
</evidence>